<proteinExistence type="predicted"/>
<evidence type="ECO:0000313" key="2">
    <source>
        <dbReference type="Proteomes" id="UP000234341"/>
    </source>
</evidence>
<comment type="caution">
    <text evidence="1">The sequence shown here is derived from an EMBL/GenBank/DDBJ whole genome shotgun (WGS) entry which is preliminary data.</text>
</comment>
<dbReference type="OrthoDB" id="9135399at2"/>
<dbReference type="AlphaFoldDB" id="A0A2N5C8Z5"/>
<dbReference type="EMBL" id="PJRP01000010">
    <property type="protein sequence ID" value="PLP98705.1"/>
    <property type="molecule type" value="Genomic_DNA"/>
</dbReference>
<organism evidence="1 2">
    <name type="scientific">Cupriavidus pauculus</name>
    <dbReference type="NCBI Taxonomy" id="82633"/>
    <lineage>
        <taxon>Bacteria</taxon>
        <taxon>Pseudomonadati</taxon>
        <taxon>Pseudomonadota</taxon>
        <taxon>Betaproteobacteria</taxon>
        <taxon>Burkholderiales</taxon>
        <taxon>Burkholderiaceae</taxon>
        <taxon>Cupriavidus</taxon>
    </lineage>
</organism>
<sequence>MTTPLQHIGNRLARLRRDALVHFRRHGMRDYPSYQTRLLGNRLRVISDDAERLGLALADLLMLLGTNVADWQDAAEHMDGRCATLFALSFVGMEWSATRRRDEWNTSTSAPLLYCAGSLILESVNTDEGEIAYRPIFASVGMSGMDDEQEQR</sequence>
<name>A0A2N5C8Z5_9BURK</name>
<accession>A0A2N5C8Z5</accession>
<protein>
    <submittedName>
        <fullName evidence="1">Uncharacterized protein</fullName>
    </submittedName>
</protein>
<dbReference type="Proteomes" id="UP000234341">
    <property type="component" value="Unassembled WGS sequence"/>
</dbReference>
<evidence type="ECO:0000313" key="1">
    <source>
        <dbReference type="EMBL" id="PLP98705.1"/>
    </source>
</evidence>
<dbReference type="RefSeq" id="WP_101683318.1">
    <property type="nucleotide sequence ID" value="NZ_PJRP01000010.1"/>
</dbReference>
<reference evidence="1 2" key="1">
    <citation type="submission" date="2017-12" db="EMBL/GenBank/DDBJ databases">
        <title>Genome sequence of the active heterotrophic nitrifier-denitrifier, Cupriavidus pauculus UM1.</title>
        <authorList>
            <person name="Putonti C."/>
            <person name="Castignetti D."/>
        </authorList>
    </citation>
    <scope>NUCLEOTIDE SEQUENCE [LARGE SCALE GENOMIC DNA]</scope>
    <source>
        <strain evidence="1 2">UM1</strain>
    </source>
</reference>
<gene>
    <name evidence="1" type="ORF">CYJ10_20610</name>
</gene>